<keyword evidence="1" id="KW-0472">Membrane</keyword>
<keyword evidence="1" id="KW-1133">Transmembrane helix</keyword>
<name>A0A645CNF8_9ZZZZ</name>
<organism evidence="2">
    <name type="scientific">bioreactor metagenome</name>
    <dbReference type="NCBI Taxonomy" id="1076179"/>
    <lineage>
        <taxon>unclassified sequences</taxon>
        <taxon>metagenomes</taxon>
        <taxon>ecological metagenomes</taxon>
    </lineage>
</organism>
<protein>
    <submittedName>
        <fullName evidence="2">Uncharacterized protein</fullName>
    </submittedName>
</protein>
<proteinExistence type="predicted"/>
<dbReference type="EMBL" id="VSSQ01028750">
    <property type="protein sequence ID" value="MPM78590.1"/>
    <property type="molecule type" value="Genomic_DNA"/>
</dbReference>
<keyword evidence="1" id="KW-0812">Transmembrane</keyword>
<accession>A0A645CNF8</accession>
<comment type="caution">
    <text evidence="2">The sequence shown here is derived from an EMBL/GenBank/DDBJ whole genome shotgun (WGS) entry which is preliminary data.</text>
</comment>
<evidence type="ECO:0000313" key="2">
    <source>
        <dbReference type="EMBL" id="MPM78590.1"/>
    </source>
</evidence>
<reference evidence="2" key="1">
    <citation type="submission" date="2019-08" db="EMBL/GenBank/DDBJ databases">
        <authorList>
            <person name="Kucharzyk K."/>
            <person name="Murdoch R.W."/>
            <person name="Higgins S."/>
            <person name="Loffler F."/>
        </authorList>
    </citation>
    <scope>NUCLEOTIDE SEQUENCE</scope>
</reference>
<dbReference type="AlphaFoldDB" id="A0A645CNF8"/>
<gene>
    <name evidence="2" type="ORF">SDC9_125601</name>
</gene>
<sequence>MPVHERHAHIVRLRHAHHRVVNGAVAMGVIFAQAVAYDTRALSMRLVRRQAELQHGIENAALHGL</sequence>
<feature type="transmembrane region" description="Helical" evidence="1">
    <location>
        <begin position="20"/>
        <end position="39"/>
    </location>
</feature>
<evidence type="ECO:0000256" key="1">
    <source>
        <dbReference type="SAM" id="Phobius"/>
    </source>
</evidence>